<dbReference type="CDD" id="cd06170">
    <property type="entry name" value="LuxR_C_like"/>
    <property type="match status" value="1"/>
</dbReference>
<dbReference type="Pfam" id="PF00196">
    <property type="entry name" value="GerE"/>
    <property type="match status" value="1"/>
</dbReference>
<dbReference type="GO" id="GO:0000160">
    <property type="term" value="P:phosphorelay signal transduction system"/>
    <property type="evidence" value="ECO:0007669"/>
    <property type="project" value="InterPro"/>
</dbReference>
<evidence type="ECO:0000256" key="3">
    <source>
        <dbReference type="PROSITE-ProRule" id="PRU00169"/>
    </source>
</evidence>
<dbReference type="Proteomes" id="UP000298325">
    <property type="component" value="Unassembled WGS sequence"/>
</dbReference>
<protein>
    <submittedName>
        <fullName evidence="6">Response regulator transcription factor</fullName>
    </submittedName>
</protein>
<dbReference type="InterPro" id="IPR051015">
    <property type="entry name" value="EvgA-like"/>
</dbReference>
<dbReference type="GO" id="GO:0006355">
    <property type="term" value="P:regulation of DNA-templated transcription"/>
    <property type="evidence" value="ECO:0007669"/>
    <property type="project" value="InterPro"/>
</dbReference>
<dbReference type="PANTHER" id="PTHR45566">
    <property type="entry name" value="HTH-TYPE TRANSCRIPTIONAL REGULATOR YHJB-RELATED"/>
    <property type="match status" value="1"/>
</dbReference>
<dbReference type="SUPFAM" id="SSF52172">
    <property type="entry name" value="CheY-like"/>
    <property type="match status" value="1"/>
</dbReference>
<dbReference type="PROSITE" id="PS50110">
    <property type="entry name" value="RESPONSE_REGULATORY"/>
    <property type="match status" value="1"/>
</dbReference>
<feature type="modified residue" description="4-aspartylphosphate" evidence="3">
    <location>
        <position position="76"/>
    </location>
</feature>
<dbReference type="EMBL" id="SRPF01000004">
    <property type="protein sequence ID" value="TGN38687.1"/>
    <property type="molecule type" value="Genomic_DNA"/>
</dbReference>
<reference evidence="6 7" key="1">
    <citation type="submission" date="2019-04" db="EMBL/GenBank/DDBJ databases">
        <authorList>
            <person name="Park S."/>
            <person name="Yoon J.-H."/>
        </authorList>
    </citation>
    <scope>NUCLEOTIDE SEQUENCE [LARGE SCALE GENOMIC DNA]</scope>
    <source>
        <strain evidence="6 7">HJM-18</strain>
    </source>
</reference>
<dbReference type="InterPro" id="IPR001789">
    <property type="entry name" value="Sig_transdc_resp-reg_receiver"/>
</dbReference>
<dbReference type="AlphaFoldDB" id="A0A4Z1BMX7"/>
<organism evidence="6 7">
    <name type="scientific">Marinobacter confluentis</name>
    <dbReference type="NCBI Taxonomy" id="1697557"/>
    <lineage>
        <taxon>Bacteria</taxon>
        <taxon>Pseudomonadati</taxon>
        <taxon>Pseudomonadota</taxon>
        <taxon>Gammaproteobacteria</taxon>
        <taxon>Pseudomonadales</taxon>
        <taxon>Marinobacteraceae</taxon>
        <taxon>Marinobacter</taxon>
    </lineage>
</organism>
<gene>
    <name evidence="6" type="ORF">E5Q11_13150</name>
</gene>
<dbReference type="PANTHER" id="PTHR45566:SF1">
    <property type="entry name" value="HTH-TYPE TRANSCRIPTIONAL REGULATOR YHJB-RELATED"/>
    <property type="match status" value="1"/>
</dbReference>
<dbReference type="SMART" id="SM00421">
    <property type="entry name" value="HTH_LUXR"/>
    <property type="match status" value="1"/>
</dbReference>
<name>A0A4Z1BMX7_9GAMM</name>
<accession>A0A4Z1BMX7</accession>
<dbReference type="PROSITE" id="PS50043">
    <property type="entry name" value="HTH_LUXR_2"/>
    <property type="match status" value="1"/>
</dbReference>
<evidence type="ECO:0000256" key="1">
    <source>
        <dbReference type="ARBA" id="ARBA00022553"/>
    </source>
</evidence>
<evidence type="ECO:0000259" key="4">
    <source>
        <dbReference type="PROSITE" id="PS50043"/>
    </source>
</evidence>
<dbReference type="SMART" id="SM00448">
    <property type="entry name" value="REC"/>
    <property type="match status" value="1"/>
</dbReference>
<dbReference type="GO" id="GO:0003677">
    <property type="term" value="F:DNA binding"/>
    <property type="evidence" value="ECO:0007669"/>
    <property type="project" value="UniProtKB-KW"/>
</dbReference>
<keyword evidence="2" id="KW-0238">DNA-binding</keyword>
<keyword evidence="7" id="KW-1185">Reference proteome</keyword>
<dbReference type="SUPFAM" id="SSF46894">
    <property type="entry name" value="C-terminal effector domain of the bipartite response regulators"/>
    <property type="match status" value="1"/>
</dbReference>
<feature type="domain" description="Response regulatory" evidence="5">
    <location>
        <begin position="24"/>
        <end position="141"/>
    </location>
</feature>
<proteinExistence type="predicted"/>
<dbReference type="Gene3D" id="3.40.50.2300">
    <property type="match status" value="1"/>
</dbReference>
<dbReference type="InterPro" id="IPR016032">
    <property type="entry name" value="Sig_transdc_resp-reg_C-effctor"/>
</dbReference>
<dbReference type="Pfam" id="PF00072">
    <property type="entry name" value="Response_reg"/>
    <property type="match status" value="1"/>
</dbReference>
<dbReference type="InterPro" id="IPR011006">
    <property type="entry name" value="CheY-like_superfamily"/>
</dbReference>
<keyword evidence="1 3" id="KW-0597">Phosphoprotein</keyword>
<evidence type="ECO:0000259" key="5">
    <source>
        <dbReference type="PROSITE" id="PS50110"/>
    </source>
</evidence>
<dbReference type="InterPro" id="IPR058245">
    <property type="entry name" value="NreC/VraR/RcsB-like_REC"/>
</dbReference>
<dbReference type="Gene3D" id="1.10.10.10">
    <property type="entry name" value="Winged helix-like DNA-binding domain superfamily/Winged helix DNA-binding domain"/>
    <property type="match status" value="1"/>
</dbReference>
<dbReference type="InterPro" id="IPR036388">
    <property type="entry name" value="WH-like_DNA-bd_sf"/>
</dbReference>
<evidence type="ECO:0000313" key="7">
    <source>
        <dbReference type="Proteomes" id="UP000298325"/>
    </source>
</evidence>
<sequence length="222" mass="24017">MDSGMTDESATTALATGRGEPLPRILIVDDHPFFLFGLTAILEEELLARSVACVGTVAEAVEDLRQYPETALVLLDLGLQGEAGLSLFAELEKLGLPVPVVVISSREDETSVRAARSAGAVGFLPKSADRRSLIRMIRKVSQGELFYPSLQTAVVQSDSLTPRQLEVLGLLAEGLPNKRICQVLDLTEHTVKTHLKAIFVHLGVHNRTECVAKARALGLINR</sequence>
<dbReference type="InterPro" id="IPR000792">
    <property type="entry name" value="Tscrpt_reg_LuxR_C"/>
</dbReference>
<comment type="caution">
    <text evidence="6">The sequence shown here is derived from an EMBL/GenBank/DDBJ whole genome shotgun (WGS) entry which is preliminary data.</text>
</comment>
<feature type="domain" description="HTH luxR-type" evidence="4">
    <location>
        <begin position="153"/>
        <end position="218"/>
    </location>
</feature>
<evidence type="ECO:0000313" key="6">
    <source>
        <dbReference type="EMBL" id="TGN38687.1"/>
    </source>
</evidence>
<evidence type="ECO:0000256" key="2">
    <source>
        <dbReference type="ARBA" id="ARBA00023125"/>
    </source>
</evidence>
<dbReference type="CDD" id="cd17535">
    <property type="entry name" value="REC_NarL-like"/>
    <property type="match status" value="1"/>
</dbReference>
<dbReference type="PRINTS" id="PR00038">
    <property type="entry name" value="HTHLUXR"/>
</dbReference>
<dbReference type="OrthoDB" id="9814495at2"/>